<accession>A0ABV7YGX1</accession>
<protein>
    <submittedName>
        <fullName evidence="1">Uncharacterized protein</fullName>
    </submittedName>
</protein>
<evidence type="ECO:0000313" key="1">
    <source>
        <dbReference type="EMBL" id="MFC3763298.1"/>
    </source>
</evidence>
<organism evidence="1 2">
    <name type="scientific">Tenggerimyces flavus</name>
    <dbReference type="NCBI Taxonomy" id="1708749"/>
    <lineage>
        <taxon>Bacteria</taxon>
        <taxon>Bacillati</taxon>
        <taxon>Actinomycetota</taxon>
        <taxon>Actinomycetes</taxon>
        <taxon>Propionibacteriales</taxon>
        <taxon>Nocardioidaceae</taxon>
        <taxon>Tenggerimyces</taxon>
    </lineage>
</organism>
<keyword evidence="2" id="KW-1185">Reference proteome</keyword>
<gene>
    <name evidence="1" type="ORF">ACFOUW_20845</name>
</gene>
<name>A0ABV7YGX1_9ACTN</name>
<sequence>MYERARAFVRPVALPAHHGPDATTSLFADAVVELVSEQASSSDPAELVRCLSGRVRSLALSEPAWVARFLPWLRMSSVVSGWSPVPLLALEAAQVMLRSGRSSLVRALVGAVLQRADEPGLAVSYWRSSFGPVLPAPVREGIADAVVRLYDERGYLSYGRAGLPFGAVLAAVEAPPRTVAQEDLFSYLLDGATGSIPQTLAVLKANAWLWGIPAEERCELLADWGPSASTILTGAGMIWTSVRSWLSAPMDAFSWEAVVPMMEYADLVAHLADFDEAGVPGVGIATRLADPLEIALADRPRTALLRLVNPSERWLWSLREALSLCLTHPSEPEPLALIEAARNGQWPF</sequence>
<comment type="caution">
    <text evidence="1">The sequence shown here is derived from an EMBL/GenBank/DDBJ whole genome shotgun (WGS) entry which is preliminary data.</text>
</comment>
<proteinExistence type="predicted"/>
<dbReference type="Proteomes" id="UP001595699">
    <property type="component" value="Unassembled WGS sequence"/>
</dbReference>
<reference evidence="2" key="1">
    <citation type="journal article" date="2019" name="Int. J. Syst. Evol. Microbiol.">
        <title>The Global Catalogue of Microorganisms (GCM) 10K type strain sequencing project: providing services to taxonomists for standard genome sequencing and annotation.</title>
        <authorList>
            <consortium name="The Broad Institute Genomics Platform"/>
            <consortium name="The Broad Institute Genome Sequencing Center for Infectious Disease"/>
            <person name="Wu L."/>
            <person name="Ma J."/>
        </authorList>
    </citation>
    <scope>NUCLEOTIDE SEQUENCE [LARGE SCALE GENOMIC DNA]</scope>
    <source>
        <strain evidence="2">CGMCC 4.7241</strain>
    </source>
</reference>
<evidence type="ECO:0000313" key="2">
    <source>
        <dbReference type="Proteomes" id="UP001595699"/>
    </source>
</evidence>
<dbReference type="EMBL" id="JBHRZH010000017">
    <property type="protein sequence ID" value="MFC3763298.1"/>
    <property type="molecule type" value="Genomic_DNA"/>
</dbReference>
<dbReference type="RefSeq" id="WP_205119636.1">
    <property type="nucleotide sequence ID" value="NZ_JAFBCM010000001.1"/>
</dbReference>